<feature type="region of interest" description="Disordered" evidence="1">
    <location>
        <begin position="29"/>
        <end position="57"/>
    </location>
</feature>
<name>A0A6A5SJY4_9PLEO</name>
<protein>
    <submittedName>
        <fullName evidence="2">Uncharacterized protein</fullName>
    </submittedName>
</protein>
<keyword evidence="3" id="KW-1185">Reference proteome</keyword>
<gene>
    <name evidence="2" type="ORF">EJ02DRAFT_239418</name>
</gene>
<dbReference type="Proteomes" id="UP000800038">
    <property type="component" value="Unassembled WGS sequence"/>
</dbReference>
<accession>A0A6A5SJY4</accession>
<sequence>MMAAGLQPASIEAPCSLIVLSQIHCGSLPKAGEHASGRSQPLAIPTTIANRTNRDSINARLPAKKRKRIRKRMRKRMSMRQGRWALNLLYFL</sequence>
<proteinExistence type="predicted"/>
<dbReference type="EMBL" id="ML976068">
    <property type="protein sequence ID" value="KAF1940122.1"/>
    <property type="molecule type" value="Genomic_DNA"/>
</dbReference>
<organism evidence="2 3">
    <name type="scientific">Clathrospora elynae</name>
    <dbReference type="NCBI Taxonomy" id="706981"/>
    <lineage>
        <taxon>Eukaryota</taxon>
        <taxon>Fungi</taxon>
        <taxon>Dikarya</taxon>
        <taxon>Ascomycota</taxon>
        <taxon>Pezizomycotina</taxon>
        <taxon>Dothideomycetes</taxon>
        <taxon>Pleosporomycetidae</taxon>
        <taxon>Pleosporales</taxon>
        <taxon>Diademaceae</taxon>
        <taxon>Clathrospora</taxon>
    </lineage>
</organism>
<evidence type="ECO:0000256" key="1">
    <source>
        <dbReference type="SAM" id="MobiDB-lite"/>
    </source>
</evidence>
<reference evidence="2" key="1">
    <citation type="journal article" date="2020" name="Stud. Mycol.">
        <title>101 Dothideomycetes genomes: a test case for predicting lifestyles and emergence of pathogens.</title>
        <authorList>
            <person name="Haridas S."/>
            <person name="Albert R."/>
            <person name="Binder M."/>
            <person name="Bloem J."/>
            <person name="Labutti K."/>
            <person name="Salamov A."/>
            <person name="Andreopoulos B."/>
            <person name="Baker S."/>
            <person name="Barry K."/>
            <person name="Bills G."/>
            <person name="Bluhm B."/>
            <person name="Cannon C."/>
            <person name="Castanera R."/>
            <person name="Culley D."/>
            <person name="Daum C."/>
            <person name="Ezra D."/>
            <person name="Gonzalez J."/>
            <person name="Henrissat B."/>
            <person name="Kuo A."/>
            <person name="Liang C."/>
            <person name="Lipzen A."/>
            <person name="Lutzoni F."/>
            <person name="Magnuson J."/>
            <person name="Mondo S."/>
            <person name="Nolan M."/>
            <person name="Ohm R."/>
            <person name="Pangilinan J."/>
            <person name="Park H.-J."/>
            <person name="Ramirez L."/>
            <person name="Alfaro M."/>
            <person name="Sun H."/>
            <person name="Tritt A."/>
            <person name="Yoshinaga Y."/>
            <person name="Zwiers L.-H."/>
            <person name="Turgeon B."/>
            <person name="Goodwin S."/>
            <person name="Spatafora J."/>
            <person name="Crous P."/>
            <person name="Grigoriev I."/>
        </authorList>
    </citation>
    <scope>NUCLEOTIDE SEQUENCE</scope>
    <source>
        <strain evidence="2">CBS 161.51</strain>
    </source>
</reference>
<dbReference type="AlphaFoldDB" id="A0A6A5SJY4"/>
<evidence type="ECO:0000313" key="2">
    <source>
        <dbReference type="EMBL" id="KAF1940122.1"/>
    </source>
</evidence>
<evidence type="ECO:0000313" key="3">
    <source>
        <dbReference type="Proteomes" id="UP000800038"/>
    </source>
</evidence>